<dbReference type="PROSITE" id="PS50075">
    <property type="entry name" value="CARRIER"/>
    <property type="match status" value="1"/>
</dbReference>
<accession>A0A7S3NH73</accession>
<evidence type="ECO:0000313" key="6">
    <source>
        <dbReference type="EMBL" id="CAE0360290.1"/>
    </source>
</evidence>
<dbReference type="InterPro" id="IPR016039">
    <property type="entry name" value="Thiolase-like"/>
</dbReference>
<dbReference type="SUPFAM" id="SSF47336">
    <property type="entry name" value="ACP-like"/>
    <property type="match status" value="1"/>
</dbReference>
<dbReference type="PROSITE" id="PS52004">
    <property type="entry name" value="KS3_2"/>
    <property type="match status" value="1"/>
</dbReference>
<dbReference type="InterPro" id="IPR042099">
    <property type="entry name" value="ANL_N_sf"/>
</dbReference>
<keyword evidence="2" id="KW-0597">Phosphoprotein</keyword>
<dbReference type="GO" id="GO:0004312">
    <property type="term" value="F:fatty acid synthase activity"/>
    <property type="evidence" value="ECO:0007669"/>
    <property type="project" value="TreeGrafter"/>
</dbReference>
<keyword evidence="1" id="KW-0596">Phosphopantetheine</keyword>
<dbReference type="Pfam" id="PF00501">
    <property type="entry name" value="AMP-binding"/>
    <property type="match status" value="1"/>
</dbReference>
<dbReference type="SMART" id="SM00823">
    <property type="entry name" value="PKS_PP"/>
    <property type="match status" value="1"/>
</dbReference>
<dbReference type="Gene3D" id="3.40.50.1820">
    <property type="entry name" value="alpha/beta hydrolase"/>
    <property type="match status" value="1"/>
</dbReference>
<dbReference type="InterPro" id="IPR018201">
    <property type="entry name" value="Ketoacyl_synth_AS"/>
</dbReference>
<dbReference type="PROSITE" id="PS00606">
    <property type="entry name" value="KS3_1"/>
    <property type="match status" value="1"/>
</dbReference>
<dbReference type="InterPro" id="IPR029058">
    <property type="entry name" value="AB_hydrolase_fold"/>
</dbReference>
<dbReference type="Pfam" id="PF02801">
    <property type="entry name" value="Ketoacyl-synt_C"/>
    <property type="match status" value="1"/>
</dbReference>
<reference evidence="6" key="1">
    <citation type="submission" date="2021-01" db="EMBL/GenBank/DDBJ databases">
        <authorList>
            <person name="Corre E."/>
            <person name="Pelletier E."/>
            <person name="Niang G."/>
            <person name="Scheremetjew M."/>
            <person name="Finn R."/>
            <person name="Kale V."/>
            <person name="Holt S."/>
            <person name="Cochrane G."/>
            <person name="Meng A."/>
            <person name="Brown T."/>
            <person name="Cohen L."/>
        </authorList>
    </citation>
    <scope>NUCLEOTIDE SEQUENCE</scope>
    <source>
        <strain evidence="6">CCMP1510</strain>
    </source>
</reference>
<evidence type="ECO:0008006" key="7">
    <source>
        <dbReference type="Google" id="ProtNLM"/>
    </source>
</evidence>
<dbReference type="Pfam" id="PF00550">
    <property type="entry name" value="PP-binding"/>
    <property type="match status" value="1"/>
</dbReference>
<dbReference type="InterPro" id="IPR050091">
    <property type="entry name" value="PKS_NRPS_Biosynth_Enz"/>
</dbReference>
<dbReference type="InterPro" id="IPR020845">
    <property type="entry name" value="AMP-binding_CS"/>
</dbReference>
<dbReference type="PANTHER" id="PTHR43775">
    <property type="entry name" value="FATTY ACID SYNTHASE"/>
    <property type="match status" value="1"/>
</dbReference>
<dbReference type="InterPro" id="IPR014031">
    <property type="entry name" value="Ketoacyl_synth_C"/>
</dbReference>
<dbReference type="InterPro" id="IPR009081">
    <property type="entry name" value="PP-bd_ACP"/>
</dbReference>
<sequence length="1497" mass="160556">MKPVQLSGASWRLPGSSALSEMESDPRGVRNLLDSLGSAREPIPLTRWSPESLKAALTGTAGSALESITKRCSYGGFVRGLGALDYAYFGLSKNEAQLCDPQQRMLLEHVTAALAVSANTHPREKVKAPEDGGVFIGISFNDWANLTMWNASTPHMRKSVFASSGSFTSYASGRLSFALGMRGPCVSINTACSSGLVALHGARGAVATGETSTSIAACTNAILEPTISINFAVKGITSPRGRCHTFDASADGYMRSEACVVFALTALDDNDNNDAINVEDVIVRHDGKSASLTAPNGTAQIGMLAATSSWRDAYEAHGTATPLGDPIEVGALARYVAQYPSIIRDMGDSSLALSGAKCAYGHGEAVAGAIGLLVSLLALRRGDAAPNGALCKINPSVAADRGQILVLPPIDALPIENSSTLARAIGVSSLGASGTIAHAVVSGSRPLTYDKDTLCKSWPHFPNRVELPWAPWTPPEIVNEKNDSPSNKVENNFDDVVQAVRAVVTPLIGTGNSLDETKPLLDQGIDSLVALELVAELQAKFPDANLPQTLLVDCPSIDAIAETVVACTETSQAQPVTTFDHAWQNTEGEDGPTVVVKKIFSSIEKPLEAGEQIFFVHGVDGDPLAMLFQQIAAELRFPSSTVRCIEKPKSECFCVEELAAYYVARIKERQPNGKYRLFGHSFGALLAHQMAVQLERNGDQVAALILGDFEVTYPPSRNGQDIDNVGRFGLEEWEGGEIESIKLACRRFGSMASAGQAFDPDAFRAKVLTNAHSKTERRMRAMFHYMPGYMQRREWDRLLDLWERNMEFLYTVTVPKFGPKRRDLWQPDGVVKGPTLHLRAAGSNEFAAAEHINARYCSNFTVKSLDGLHYTFLQKPHAIAVAKAIDDFISSKPITQVPNLNSVVETQASTILATPTASIIVEDNLSQVDTELSLAGLVARRADELKDKSFVLSWERKHGVVETLSYAEFAARCAATASRLTVIVKGRATAMLVHATVPAHIVIVALSALGQAAVLLNPRLRAEVLATLLSKLEESCGCLVTGLSFRALAARVAPAVNSLINAKTALLLGINDIDLHLDTTHECLLPTGATSKVPPKGWWVPKSDHETTENEQGTVIMFTSGTTGAPKPMIISSKMLLKSAHRMWRYESQRGLTGDSGTLSFLPLFHMMGLAHNFCLNLLSSGKLLVHAAAASMPLTLGLLLEAAPTLQPSQLESVAVTAEQLSEMLSVGGEIARDIRSRLGSVKCFKIGGSKLSRRVVDTLASASLPVLEHYGSTELCGYVLAALTPSKNKKKQQSLQNGMESVDMEPIDSSLNAFLRTGDQTEGIGGELIVATSPGTQHATGDIFVETARNKFTFRSRVDGMLVLGSGEMVEPTAIEATVLLELARSVKRCCLCGNGLRRPALLLELRSPPDDTTTLAAITATVDCLNERCLEDATKLLHTHVLLIDDIQLPTTLKGAVDRSAAQAIFQTDLDAAEAGCLVHHSLQAYNLGYGPKE</sequence>
<evidence type="ECO:0000259" key="4">
    <source>
        <dbReference type="PROSITE" id="PS50075"/>
    </source>
</evidence>
<proteinExistence type="predicted"/>
<dbReference type="GO" id="GO:0031177">
    <property type="term" value="F:phosphopantetheine binding"/>
    <property type="evidence" value="ECO:0007669"/>
    <property type="project" value="InterPro"/>
</dbReference>
<dbReference type="Pfam" id="PF00975">
    <property type="entry name" value="Thioesterase"/>
    <property type="match status" value="1"/>
</dbReference>
<dbReference type="InterPro" id="IPR036736">
    <property type="entry name" value="ACP-like_sf"/>
</dbReference>
<dbReference type="InterPro" id="IPR001031">
    <property type="entry name" value="Thioesterase"/>
</dbReference>
<dbReference type="GO" id="GO:0006633">
    <property type="term" value="P:fatty acid biosynthetic process"/>
    <property type="evidence" value="ECO:0007669"/>
    <property type="project" value="InterPro"/>
</dbReference>
<dbReference type="SUPFAM" id="SSF53901">
    <property type="entry name" value="Thiolase-like"/>
    <property type="match status" value="2"/>
</dbReference>
<dbReference type="Gene3D" id="3.40.47.10">
    <property type="match status" value="1"/>
</dbReference>
<keyword evidence="3" id="KW-0808">Transferase</keyword>
<dbReference type="PANTHER" id="PTHR43775:SF37">
    <property type="entry name" value="SI:DKEY-61P9.11"/>
    <property type="match status" value="1"/>
</dbReference>
<feature type="domain" description="Ketosynthase family 3 (KS3)" evidence="5">
    <location>
        <begin position="1"/>
        <end position="443"/>
    </location>
</feature>
<dbReference type="Gene3D" id="3.40.50.12780">
    <property type="entry name" value="N-terminal domain of ligase-like"/>
    <property type="match status" value="1"/>
</dbReference>
<dbReference type="EMBL" id="HBIJ01001380">
    <property type="protein sequence ID" value="CAE0360290.1"/>
    <property type="molecule type" value="Transcribed_RNA"/>
</dbReference>
<dbReference type="GO" id="GO:0004315">
    <property type="term" value="F:3-oxoacyl-[acyl-carrier-protein] synthase activity"/>
    <property type="evidence" value="ECO:0007669"/>
    <property type="project" value="InterPro"/>
</dbReference>
<dbReference type="SMART" id="SM00825">
    <property type="entry name" value="PKS_KS"/>
    <property type="match status" value="1"/>
</dbReference>
<dbReference type="InterPro" id="IPR014030">
    <property type="entry name" value="Ketoacyl_synth_N"/>
</dbReference>
<dbReference type="PROSITE" id="PS00455">
    <property type="entry name" value="AMP_BINDING"/>
    <property type="match status" value="1"/>
</dbReference>
<dbReference type="InterPro" id="IPR000873">
    <property type="entry name" value="AMP-dep_synth/lig_dom"/>
</dbReference>
<evidence type="ECO:0000259" key="5">
    <source>
        <dbReference type="PROSITE" id="PS52004"/>
    </source>
</evidence>
<organism evidence="6">
    <name type="scientific">Aureoumbra lagunensis</name>
    <dbReference type="NCBI Taxonomy" id="44058"/>
    <lineage>
        <taxon>Eukaryota</taxon>
        <taxon>Sar</taxon>
        <taxon>Stramenopiles</taxon>
        <taxon>Ochrophyta</taxon>
        <taxon>Pelagophyceae</taxon>
        <taxon>Pelagomonadales</taxon>
        <taxon>Aureoumbra</taxon>
    </lineage>
</organism>
<dbReference type="Gene3D" id="1.10.1200.10">
    <property type="entry name" value="ACP-like"/>
    <property type="match status" value="1"/>
</dbReference>
<protein>
    <recommendedName>
        <fullName evidence="7">Carrier domain-containing protein</fullName>
    </recommendedName>
</protein>
<evidence type="ECO:0000256" key="1">
    <source>
        <dbReference type="ARBA" id="ARBA00022450"/>
    </source>
</evidence>
<feature type="domain" description="Carrier" evidence="4">
    <location>
        <begin position="491"/>
        <end position="568"/>
    </location>
</feature>
<dbReference type="InterPro" id="IPR020841">
    <property type="entry name" value="PKS_Beta-ketoAc_synthase_dom"/>
</dbReference>
<dbReference type="InterPro" id="IPR020806">
    <property type="entry name" value="PKS_PP-bd"/>
</dbReference>
<dbReference type="SUPFAM" id="SSF53474">
    <property type="entry name" value="alpha/beta-Hydrolases"/>
    <property type="match status" value="1"/>
</dbReference>
<dbReference type="Pfam" id="PF23562">
    <property type="entry name" value="AMP-binding_C_3"/>
    <property type="match status" value="1"/>
</dbReference>
<name>A0A7S3NH73_9STRA</name>
<dbReference type="SUPFAM" id="SSF56801">
    <property type="entry name" value="Acetyl-CoA synthetase-like"/>
    <property type="match status" value="1"/>
</dbReference>
<dbReference type="Pfam" id="PF00109">
    <property type="entry name" value="ketoacyl-synt"/>
    <property type="match status" value="1"/>
</dbReference>
<evidence type="ECO:0000256" key="2">
    <source>
        <dbReference type="ARBA" id="ARBA00022553"/>
    </source>
</evidence>
<gene>
    <name evidence="6" type="ORF">ALAG00032_LOCUS1020</name>
</gene>
<evidence type="ECO:0000256" key="3">
    <source>
        <dbReference type="ARBA" id="ARBA00022679"/>
    </source>
</evidence>
<dbReference type="CDD" id="cd00833">
    <property type="entry name" value="PKS"/>
    <property type="match status" value="1"/>
</dbReference>